<accession>A0A1D1VI68</accession>
<feature type="region of interest" description="Disordered" evidence="3">
    <location>
        <begin position="1"/>
        <end position="43"/>
    </location>
</feature>
<name>A0A1D1VI68_RAMVA</name>
<dbReference type="EMBL" id="BDGG01000004">
    <property type="protein sequence ID" value="GAU98178.1"/>
    <property type="molecule type" value="Genomic_DNA"/>
</dbReference>
<dbReference type="SUPFAM" id="SSF50978">
    <property type="entry name" value="WD40 repeat-like"/>
    <property type="match status" value="1"/>
</dbReference>
<evidence type="ECO:0000256" key="2">
    <source>
        <dbReference type="ARBA" id="ARBA00022737"/>
    </source>
</evidence>
<reference evidence="4 5" key="1">
    <citation type="journal article" date="2016" name="Nat. Commun.">
        <title>Extremotolerant tardigrade genome and improved radiotolerance of human cultured cells by tardigrade-unique protein.</title>
        <authorList>
            <person name="Hashimoto T."/>
            <person name="Horikawa D.D."/>
            <person name="Saito Y."/>
            <person name="Kuwahara H."/>
            <person name="Kozuka-Hata H."/>
            <person name="Shin-I T."/>
            <person name="Minakuchi Y."/>
            <person name="Ohishi K."/>
            <person name="Motoyama A."/>
            <person name="Aizu T."/>
            <person name="Enomoto A."/>
            <person name="Kondo K."/>
            <person name="Tanaka S."/>
            <person name="Hara Y."/>
            <person name="Koshikawa S."/>
            <person name="Sagara H."/>
            <person name="Miura T."/>
            <person name="Yokobori S."/>
            <person name="Miyagawa K."/>
            <person name="Suzuki Y."/>
            <person name="Kubo T."/>
            <person name="Oyama M."/>
            <person name="Kohara Y."/>
            <person name="Fujiyama A."/>
            <person name="Arakawa K."/>
            <person name="Katayama T."/>
            <person name="Toyoda A."/>
            <person name="Kunieda T."/>
        </authorList>
    </citation>
    <scope>NUCLEOTIDE SEQUENCE [LARGE SCALE GENOMIC DNA]</scope>
    <source>
        <strain evidence="4 5">YOKOZUNA-1</strain>
    </source>
</reference>
<dbReference type="InterPro" id="IPR052254">
    <property type="entry name" value="CUL4-DDB1_E3_ligase_receptor"/>
</dbReference>
<keyword evidence="2" id="KW-0677">Repeat</keyword>
<comment type="caution">
    <text evidence="4">The sequence shown here is derived from an EMBL/GenBank/DDBJ whole genome shotgun (WGS) entry which is preliminary data.</text>
</comment>
<organism evidence="4 5">
    <name type="scientific">Ramazzottius varieornatus</name>
    <name type="common">Water bear</name>
    <name type="synonym">Tardigrade</name>
    <dbReference type="NCBI Taxonomy" id="947166"/>
    <lineage>
        <taxon>Eukaryota</taxon>
        <taxon>Metazoa</taxon>
        <taxon>Ecdysozoa</taxon>
        <taxon>Tardigrada</taxon>
        <taxon>Eutardigrada</taxon>
        <taxon>Parachela</taxon>
        <taxon>Hypsibioidea</taxon>
        <taxon>Ramazzottiidae</taxon>
        <taxon>Ramazzottius</taxon>
    </lineage>
</organism>
<evidence type="ECO:0000313" key="5">
    <source>
        <dbReference type="Proteomes" id="UP000186922"/>
    </source>
</evidence>
<dbReference type="OrthoDB" id="128867at2759"/>
<dbReference type="Proteomes" id="UP000186922">
    <property type="component" value="Unassembled WGS sequence"/>
</dbReference>
<proteinExistence type="predicted"/>
<dbReference type="PANTHER" id="PTHR44472:SF1">
    <property type="entry name" value="DDB1 AND CUL4 ASSOCIATED FACTOR 4"/>
    <property type="match status" value="1"/>
</dbReference>
<gene>
    <name evidence="4" type="primary">RvY_09358-1</name>
    <name evidence="4" type="synonym">RvY_09358.1</name>
    <name evidence="4" type="ORF">RvY_09358</name>
</gene>
<evidence type="ECO:0000256" key="3">
    <source>
        <dbReference type="SAM" id="MobiDB-lite"/>
    </source>
</evidence>
<feature type="compositionally biased region" description="Low complexity" evidence="3">
    <location>
        <begin position="22"/>
        <end position="35"/>
    </location>
</feature>
<keyword evidence="5" id="KW-1185">Reference proteome</keyword>
<dbReference type="InterPro" id="IPR015943">
    <property type="entry name" value="WD40/YVTN_repeat-like_dom_sf"/>
</dbReference>
<protein>
    <submittedName>
        <fullName evidence="4">Uncharacterized protein</fullName>
    </submittedName>
</protein>
<sequence length="517" mass="57107">MASPGDGNRKRKKNGESSHGEAGPTTSQPAPATSPEPKELPGFVYDPVTRRYFRVSDRGPNNNFNVATDQLLSRHREITRRKEVWIEQAVKKASSMALVSLLHSVYLPPSLSAPRLQTRKLAAYQHSYLFNLDPSSTKHSPRRADCGDSNEYGTSFGLADVSYGEEPSVYMSMGNSYEPCPLRRSFFMVRYGLKWEKKKKNGRGYQLVSKTWLKELLDDDRLPVPGITGIRVETIKALPGSIDNEVALLCEVRTRPGSQINALPGSLLLTSGDDLEVKLGGSFPRVQRICAFSNDRHDRIVATATADSGEVHLMRFEDSAMKIVTFPGIVSSLEFFASNNNNVFLAGNRTSQVLLSDIRQPARSKELLGAKTWKPLDASGHCVITGIKSLTNNRFITTIAALPEQVPKMLMWDLRNACRTPVAVYEDTFFPFNRKPPTLSLSLDETLVAASDSEGVTRFWDVNSGSILARLPPHTSLSLEEVQKCPPVSVICGNKYGGSAVLQILLGKRPSVHMLNL</sequence>
<dbReference type="InterPro" id="IPR036322">
    <property type="entry name" value="WD40_repeat_dom_sf"/>
</dbReference>
<dbReference type="PANTHER" id="PTHR44472">
    <property type="entry name" value="DDB1- AND CUL4-ASSOCIATED FACTOR 4-RELATED"/>
    <property type="match status" value="1"/>
</dbReference>
<keyword evidence="1" id="KW-0853">WD repeat</keyword>
<dbReference type="Gene3D" id="2.130.10.10">
    <property type="entry name" value="YVTN repeat-like/Quinoprotein amine dehydrogenase"/>
    <property type="match status" value="1"/>
</dbReference>
<evidence type="ECO:0000256" key="1">
    <source>
        <dbReference type="ARBA" id="ARBA00022574"/>
    </source>
</evidence>
<evidence type="ECO:0000313" key="4">
    <source>
        <dbReference type="EMBL" id="GAU98178.1"/>
    </source>
</evidence>
<dbReference type="AlphaFoldDB" id="A0A1D1VI68"/>